<protein>
    <recommendedName>
        <fullName evidence="3">Cysteine rich repeat-containing domain protein</fullName>
    </recommendedName>
</protein>
<keyword evidence="2" id="KW-1185">Reference proteome</keyword>
<organism evidence="1 2">
    <name type="scientific">Strongylus vulgaris</name>
    <name type="common">Blood worm</name>
    <dbReference type="NCBI Taxonomy" id="40348"/>
    <lineage>
        <taxon>Eukaryota</taxon>
        <taxon>Metazoa</taxon>
        <taxon>Ecdysozoa</taxon>
        <taxon>Nematoda</taxon>
        <taxon>Chromadorea</taxon>
        <taxon>Rhabditida</taxon>
        <taxon>Rhabditina</taxon>
        <taxon>Rhabditomorpha</taxon>
        <taxon>Strongyloidea</taxon>
        <taxon>Strongylidae</taxon>
        <taxon>Strongylus</taxon>
    </lineage>
</organism>
<dbReference type="OrthoDB" id="5862557at2759"/>
<gene>
    <name evidence="1" type="ORF">SVUK_LOCUS9580</name>
</gene>
<evidence type="ECO:0000313" key="2">
    <source>
        <dbReference type="Proteomes" id="UP000270094"/>
    </source>
</evidence>
<evidence type="ECO:0008006" key="3">
    <source>
        <dbReference type="Google" id="ProtNLM"/>
    </source>
</evidence>
<proteinExistence type="predicted"/>
<reference evidence="1 2" key="1">
    <citation type="submission" date="2018-11" db="EMBL/GenBank/DDBJ databases">
        <authorList>
            <consortium name="Pathogen Informatics"/>
        </authorList>
    </citation>
    <scope>NUCLEOTIDE SEQUENCE [LARGE SCALE GENOMIC DNA]</scope>
</reference>
<dbReference type="Proteomes" id="UP000270094">
    <property type="component" value="Unassembled WGS sequence"/>
</dbReference>
<sequence>MPQQNTMSITIPMVFVRSQCPKVCQQSCQQKCDTHPALITCLPQCSQSCEQKCAQMSPIQNPLSELTDPSQYLTSAGCGGGNEAACGQPQLQPQAITSEPPIQIVTFPTLLTEDSEQPVCVEECMPNCDPKCILEQYLMNPSRETENKKE</sequence>
<dbReference type="EMBL" id="UYYB01094535">
    <property type="protein sequence ID" value="VDM74582.1"/>
    <property type="molecule type" value="Genomic_DNA"/>
</dbReference>
<name>A0A3P7L598_STRVU</name>
<evidence type="ECO:0000313" key="1">
    <source>
        <dbReference type="EMBL" id="VDM74582.1"/>
    </source>
</evidence>
<accession>A0A3P7L598</accession>
<dbReference type="AlphaFoldDB" id="A0A3P7L598"/>